<evidence type="ECO:0000313" key="2">
    <source>
        <dbReference type="EMBL" id="ACB76883.1"/>
    </source>
</evidence>
<dbReference type="OrthoDB" id="5508986at2"/>
<accession>B1ZWD1</accession>
<feature type="chain" id="PRO_5002774641" evidence="1">
    <location>
        <begin position="22"/>
        <end position="159"/>
    </location>
</feature>
<sequence>MKRFLLALLLLFSLTASSAFAGPYSDALGKKLVSSTTSEEKALFVRWMFVAMALHPDLKDMSSITPAQREEVNRAVAKLIMRMLTETCAVEAKEAVKYEGASAIESAFNLFGQIAARELFTNPEVGAGMAELQKYFDSKAVEEALSEVRPSSPKKSDER</sequence>
<name>B1ZWD1_OPITP</name>
<dbReference type="EMBL" id="CP001032">
    <property type="protein sequence ID" value="ACB76883.1"/>
    <property type="molecule type" value="Genomic_DNA"/>
</dbReference>
<reference evidence="2 3" key="1">
    <citation type="journal article" date="2011" name="J. Bacteriol.">
        <title>Genome sequence of the verrucomicrobium Opitutus terrae PB90-1, an abundant inhabitant of rice paddy soil ecosystems.</title>
        <authorList>
            <person name="van Passel M.W."/>
            <person name="Kant R."/>
            <person name="Palva A."/>
            <person name="Copeland A."/>
            <person name="Lucas S."/>
            <person name="Lapidus A."/>
            <person name="Glavina del Rio T."/>
            <person name="Pitluck S."/>
            <person name="Goltsman E."/>
            <person name="Clum A."/>
            <person name="Sun H."/>
            <person name="Schmutz J."/>
            <person name="Larimer F.W."/>
            <person name="Land M.L."/>
            <person name="Hauser L."/>
            <person name="Kyrpides N."/>
            <person name="Mikhailova N."/>
            <person name="Richardson P.P."/>
            <person name="Janssen P.H."/>
            <person name="de Vos W.M."/>
            <person name="Smidt H."/>
        </authorList>
    </citation>
    <scope>NUCLEOTIDE SEQUENCE [LARGE SCALE GENOMIC DNA]</scope>
    <source>
        <strain evidence="3">DSM 11246 / JCM 15787 / PB90-1</strain>
    </source>
</reference>
<dbReference type="KEGG" id="ote:Oter_3606"/>
<gene>
    <name evidence="2" type="ordered locus">Oter_3606</name>
</gene>
<proteinExistence type="predicted"/>
<dbReference type="eggNOG" id="ENOG50333BE">
    <property type="taxonomic scope" value="Bacteria"/>
</dbReference>
<dbReference type="HOGENOM" id="CLU_137400_0_0_0"/>
<evidence type="ECO:0000256" key="1">
    <source>
        <dbReference type="SAM" id="SignalP"/>
    </source>
</evidence>
<keyword evidence="3" id="KW-1185">Reference proteome</keyword>
<organism evidence="2 3">
    <name type="scientific">Opitutus terrae (strain DSM 11246 / JCM 15787 / PB90-1)</name>
    <dbReference type="NCBI Taxonomy" id="452637"/>
    <lineage>
        <taxon>Bacteria</taxon>
        <taxon>Pseudomonadati</taxon>
        <taxon>Verrucomicrobiota</taxon>
        <taxon>Opitutia</taxon>
        <taxon>Opitutales</taxon>
        <taxon>Opitutaceae</taxon>
        <taxon>Opitutus</taxon>
    </lineage>
</organism>
<keyword evidence="1" id="KW-0732">Signal</keyword>
<feature type="signal peptide" evidence="1">
    <location>
        <begin position="1"/>
        <end position="21"/>
    </location>
</feature>
<evidence type="ECO:0000313" key="3">
    <source>
        <dbReference type="Proteomes" id="UP000007013"/>
    </source>
</evidence>
<dbReference type="AlphaFoldDB" id="B1ZWD1"/>
<dbReference type="Proteomes" id="UP000007013">
    <property type="component" value="Chromosome"/>
</dbReference>
<dbReference type="RefSeq" id="WP_012376412.1">
    <property type="nucleotide sequence ID" value="NC_010571.1"/>
</dbReference>
<protein>
    <submittedName>
        <fullName evidence="2">Uncharacterized protein</fullName>
    </submittedName>
</protein>